<accession>A0A0B0ELL3</accession>
<dbReference type="EMBL" id="JRYO01000028">
    <property type="protein sequence ID" value="KHE93932.1"/>
    <property type="molecule type" value="Genomic_DNA"/>
</dbReference>
<proteinExistence type="predicted"/>
<protein>
    <submittedName>
        <fullName evidence="1">Uncharacterized protein</fullName>
    </submittedName>
</protein>
<name>A0A0B0ELL3_9BACT</name>
<evidence type="ECO:0000313" key="2">
    <source>
        <dbReference type="Proteomes" id="UP000030652"/>
    </source>
</evidence>
<comment type="caution">
    <text evidence="1">The sequence shown here is derived from an EMBL/GenBank/DDBJ whole genome shotgun (WGS) entry which is preliminary data.</text>
</comment>
<organism evidence="1 2">
    <name type="scientific">Candidatus Scalindua brodae</name>
    <dbReference type="NCBI Taxonomy" id="237368"/>
    <lineage>
        <taxon>Bacteria</taxon>
        <taxon>Pseudomonadati</taxon>
        <taxon>Planctomycetota</taxon>
        <taxon>Candidatus Brocadiia</taxon>
        <taxon>Candidatus Brocadiales</taxon>
        <taxon>Candidatus Scalinduaceae</taxon>
        <taxon>Candidatus Scalindua</taxon>
    </lineage>
</organism>
<evidence type="ECO:0000313" key="1">
    <source>
        <dbReference type="EMBL" id="KHE93932.1"/>
    </source>
</evidence>
<sequence>MNELILSNVVVIAENLNPSIFRETWLVKEGIFTEDEIGPESFFSSVSVNVLTPSIELLVVPDRLQLILKTSERQDETIKKILGTVVAELPHTPYKALGFNFHWVFTPLDQSKFPKVTQEMFLSEKNPLRNIFNTEDARFGIYLSKDELDMRLKLDVKPIKGAGENIGKEALKFHFNFDKHINNPEKTTEIILETIDKWSAAKKASENIIQEMSKSANFN</sequence>
<dbReference type="AlphaFoldDB" id="A0A0B0ELL3"/>
<reference evidence="1 2" key="1">
    <citation type="submission" date="2014-10" db="EMBL/GenBank/DDBJ databases">
        <title>Draft genome of anammox bacterium scalindua brodae, obtained using differential coverage binning of sequence data from two enrichment reactors.</title>
        <authorList>
            <person name="Speth D.R."/>
            <person name="Russ L."/>
            <person name="Kartal B."/>
            <person name="Op den Camp H.J."/>
            <person name="Dutilh B.E."/>
            <person name="Jetten M.S."/>
        </authorList>
    </citation>
    <scope>NUCLEOTIDE SEQUENCE [LARGE SCALE GENOMIC DNA]</scope>
    <source>
        <strain evidence="1">RU1</strain>
    </source>
</reference>
<dbReference type="Proteomes" id="UP000030652">
    <property type="component" value="Unassembled WGS sequence"/>
</dbReference>
<gene>
    <name evidence="1" type="ORF">SCABRO_00316</name>
</gene>